<evidence type="ECO:0000313" key="1">
    <source>
        <dbReference type="EMBL" id="SJZ65304.1"/>
    </source>
</evidence>
<dbReference type="Pfam" id="PF05521">
    <property type="entry name" value="Phage_HCP"/>
    <property type="match status" value="1"/>
</dbReference>
<dbReference type="RefSeq" id="WP_078706792.1">
    <property type="nucleotide sequence ID" value="NZ_FUXL01000002.1"/>
</dbReference>
<evidence type="ECO:0000313" key="2">
    <source>
        <dbReference type="Proteomes" id="UP000190135"/>
    </source>
</evidence>
<accession>A0A1T4MEW6</accession>
<reference evidence="1 2" key="1">
    <citation type="submission" date="2017-02" db="EMBL/GenBank/DDBJ databases">
        <authorList>
            <person name="Peterson S.W."/>
        </authorList>
    </citation>
    <scope>NUCLEOTIDE SEQUENCE [LARGE SCALE GENOMIC DNA]</scope>
    <source>
        <strain evidence="1 2">USBA 369</strain>
    </source>
</reference>
<dbReference type="EMBL" id="FUXL01000002">
    <property type="protein sequence ID" value="SJZ65304.1"/>
    <property type="molecule type" value="Genomic_DNA"/>
</dbReference>
<dbReference type="AlphaFoldDB" id="A0A1T4MEW6"/>
<dbReference type="OrthoDB" id="7570189at2"/>
<dbReference type="InterPro" id="IPR008767">
    <property type="entry name" value="Phage_SPP1_head-tail_adaptor"/>
</dbReference>
<dbReference type="Proteomes" id="UP000190135">
    <property type="component" value="Unassembled WGS sequence"/>
</dbReference>
<sequence length="110" mass="12183">MAPLFLDPGLLRKRALLQRKLIGSDGMGGAEESWSEVAELSVHVEPVTMAPGERLDQHEAILTHRVICRARGDIERGMAFAVGSRRLTILSVHDPDESGRYLVCRCTEET</sequence>
<name>A0A1T4MEW6_9HYPH</name>
<keyword evidence="2" id="KW-1185">Reference proteome</keyword>
<dbReference type="NCBIfam" id="TIGR01563">
    <property type="entry name" value="gp16_SPP1"/>
    <property type="match status" value="1"/>
</dbReference>
<proteinExistence type="predicted"/>
<protein>
    <submittedName>
        <fullName evidence="1">Phage head-tail adaptor, putative, SPP1 family</fullName>
    </submittedName>
</protein>
<dbReference type="STRING" id="1365950.SAMN05428963_10285"/>
<dbReference type="Gene3D" id="2.40.10.270">
    <property type="entry name" value="Bacteriophage SPP1 head-tail adaptor protein"/>
    <property type="match status" value="1"/>
</dbReference>
<organism evidence="1 2">
    <name type="scientific">Consotaella salsifontis</name>
    <dbReference type="NCBI Taxonomy" id="1365950"/>
    <lineage>
        <taxon>Bacteria</taxon>
        <taxon>Pseudomonadati</taxon>
        <taxon>Pseudomonadota</taxon>
        <taxon>Alphaproteobacteria</taxon>
        <taxon>Hyphomicrobiales</taxon>
        <taxon>Aurantimonadaceae</taxon>
        <taxon>Consotaella</taxon>
    </lineage>
</organism>
<dbReference type="InterPro" id="IPR038666">
    <property type="entry name" value="SSP1_head-tail_sf"/>
</dbReference>
<gene>
    <name evidence="1" type="ORF">SAMN05428963_10285</name>
</gene>